<reference evidence="1 2" key="2">
    <citation type="journal article" date="2016" name="J. Biotechnol.">
        <title>Complete genome sequence of Arthrobacter alpinus ERGS4:06, a yellow pigmented bacterium tolerant to cold and radiations isolated from Sikkim Himalaya.</title>
        <authorList>
            <person name="Kumar R."/>
            <person name="Singh D."/>
            <person name="Swarnkar M.K."/>
            <person name="Singh A.K."/>
            <person name="Kumar S."/>
        </authorList>
    </citation>
    <scope>NUCLEOTIDE SEQUENCE [LARGE SCALE GENOMIC DNA]</scope>
    <source>
        <strain evidence="1 2">ERGS4:06</strain>
    </source>
</reference>
<evidence type="ECO:0000313" key="1">
    <source>
        <dbReference type="EMBL" id="ALO65493.1"/>
    </source>
</evidence>
<name>A0A0S2LVJ9_9MICC</name>
<proteinExistence type="predicted"/>
<accession>A0A0S2LVJ9</accession>
<gene>
    <name evidence="1" type="ORF">AS189_02030</name>
</gene>
<dbReference type="OrthoDB" id="4951076at2"/>
<evidence type="ECO:0008006" key="3">
    <source>
        <dbReference type="Google" id="ProtNLM"/>
    </source>
</evidence>
<dbReference type="AlphaFoldDB" id="A0A0S2LVJ9"/>
<sequence>MPDGSGVVPGRGDGHGLKLLNSCSTASASMGEQVIASICILNVGLEVLQDVRLVPRQFSNADMTELAYSGFPCEEELNIGTLLPGTHRFWICHYQVTAADVLSGGPIISSLAATAITPDGDPVRDECDLILEVRWPGGDDWDGN</sequence>
<evidence type="ECO:0000313" key="2">
    <source>
        <dbReference type="Proteomes" id="UP000059574"/>
    </source>
</evidence>
<dbReference type="Proteomes" id="UP000059574">
    <property type="component" value="Chromosome"/>
</dbReference>
<protein>
    <recommendedName>
        <fullName evidence="3">DUF11 domain-containing protein</fullName>
    </recommendedName>
</protein>
<organism evidence="1 2">
    <name type="scientific">Arthrobacter alpinus</name>
    <dbReference type="NCBI Taxonomy" id="656366"/>
    <lineage>
        <taxon>Bacteria</taxon>
        <taxon>Bacillati</taxon>
        <taxon>Actinomycetota</taxon>
        <taxon>Actinomycetes</taxon>
        <taxon>Micrococcales</taxon>
        <taxon>Micrococcaceae</taxon>
        <taxon>Arthrobacter</taxon>
    </lineage>
</organism>
<dbReference type="EMBL" id="CP013200">
    <property type="protein sequence ID" value="ALO65493.1"/>
    <property type="molecule type" value="Genomic_DNA"/>
</dbReference>
<dbReference type="RefSeq" id="WP_062285975.1">
    <property type="nucleotide sequence ID" value="NZ_CP013200.1"/>
</dbReference>
<reference evidence="2" key="1">
    <citation type="submission" date="2015-11" db="EMBL/GenBank/DDBJ databases">
        <authorList>
            <person name="Kumar R."/>
            <person name="Singh D."/>
            <person name="Swarnkar M.K."/>
            <person name="Singh A.K."/>
            <person name="Kumar S."/>
        </authorList>
    </citation>
    <scope>NUCLEOTIDE SEQUENCE [LARGE SCALE GENOMIC DNA]</scope>
    <source>
        <strain evidence="2">ERGS4:06</strain>
    </source>
</reference>